<sequence>MKKTKSPYQETNKGQNVNCDFCKNVFNLLANTYGIPSDPQIQLNFPNNAEKIVNEDKSSSFQSRIVDLRLRRQQETLIQLQKEKNDAISSMIEEVYQKLRDNSDDIDDAFAAEKANRSDVPLYLRNTEYEIRNEERYQKARKSPHKPMNMKNITREYTNRLERSRVIGTTRAEKRVLKMQMHALENNVPNQNIVGQNDMYDDYDE</sequence>
<proteinExistence type="predicted"/>
<evidence type="ECO:0000313" key="2">
    <source>
        <dbReference type="Proteomes" id="UP001470230"/>
    </source>
</evidence>
<dbReference type="Proteomes" id="UP001470230">
    <property type="component" value="Unassembled WGS sequence"/>
</dbReference>
<accession>A0ABR2KIM3</accession>
<dbReference type="EMBL" id="JAPFFF010000004">
    <property type="protein sequence ID" value="KAK8890818.1"/>
    <property type="molecule type" value="Genomic_DNA"/>
</dbReference>
<evidence type="ECO:0000313" key="1">
    <source>
        <dbReference type="EMBL" id="KAK8890818.1"/>
    </source>
</evidence>
<protein>
    <submittedName>
        <fullName evidence="1">Uncharacterized protein</fullName>
    </submittedName>
</protein>
<name>A0ABR2KIM3_9EUKA</name>
<reference evidence="1 2" key="1">
    <citation type="submission" date="2024-04" db="EMBL/GenBank/DDBJ databases">
        <title>Tritrichomonas musculus Genome.</title>
        <authorList>
            <person name="Alves-Ferreira E."/>
            <person name="Grigg M."/>
            <person name="Lorenzi H."/>
            <person name="Galac M."/>
        </authorList>
    </citation>
    <scope>NUCLEOTIDE SEQUENCE [LARGE SCALE GENOMIC DNA]</scope>
    <source>
        <strain evidence="1 2">EAF2021</strain>
    </source>
</reference>
<gene>
    <name evidence="1" type="ORF">M9Y10_028017</name>
</gene>
<organism evidence="1 2">
    <name type="scientific">Tritrichomonas musculus</name>
    <dbReference type="NCBI Taxonomy" id="1915356"/>
    <lineage>
        <taxon>Eukaryota</taxon>
        <taxon>Metamonada</taxon>
        <taxon>Parabasalia</taxon>
        <taxon>Tritrichomonadida</taxon>
        <taxon>Tritrichomonadidae</taxon>
        <taxon>Tritrichomonas</taxon>
    </lineage>
</organism>
<keyword evidence="2" id="KW-1185">Reference proteome</keyword>
<comment type="caution">
    <text evidence="1">The sequence shown here is derived from an EMBL/GenBank/DDBJ whole genome shotgun (WGS) entry which is preliminary data.</text>
</comment>